<keyword evidence="4" id="KW-1185">Reference proteome</keyword>
<evidence type="ECO:0000256" key="1">
    <source>
        <dbReference type="SAM" id="MobiDB-lite"/>
    </source>
</evidence>
<evidence type="ECO:0000313" key="4">
    <source>
        <dbReference type="Proteomes" id="UP000276991"/>
    </source>
</evidence>
<protein>
    <submittedName>
        <fullName evidence="3">Uncharacterized protein</fullName>
    </submittedName>
</protein>
<organism evidence="3 4">
    <name type="scientific">Acanthocheilonema viteae</name>
    <name type="common">Filarial nematode worm</name>
    <name type="synonym">Dipetalonema viteae</name>
    <dbReference type="NCBI Taxonomy" id="6277"/>
    <lineage>
        <taxon>Eukaryota</taxon>
        <taxon>Metazoa</taxon>
        <taxon>Ecdysozoa</taxon>
        <taxon>Nematoda</taxon>
        <taxon>Chromadorea</taxon>
        <taxon>Rhabditida</taxon>
        <taxon>Spirurina</taxon>
        <taxon>Spiruromorpha</taxon>
        <taxon>Filarioidea</taxon>
        <taxon>Onchocercidae</taxon>
        <taxon>Acanthocheilonema</taxon>
    </lineage>
</organism>
<evidence type="ECO:0000313" key="3">
    <source>
        <dbReference type="EMBL" id="VBB33924.1"/>
    </source>
</evidence>
<accession>A0A498SQ32</accession>
<evidence type="ECO:0000313" key="2">
    <source>
        <dbReference type="EMBL" id="VBB33481.1"/>
    </source>
</evidence>
<feature type="region of interest" description="Disordered" evidence="1">
    <location>
        <begin position="1"/>
        <end position="34"/>
    </location>
</feature>
<proteinExistence type="predicted"/>
<dbReference type="AlphaFoldDB" id="A0A498SQ32"/>
<dbReference type="EMBL" id="UPTC01002833">
    <property type="protein sequence ID" value="VBB33924.1"/>
    <property type="molecule type" value="Genomic_DNA"/>
</dbReference>
<name>A0A498SQ32_ACAVI</name>
<dbReference type="EMBL" id="UPTC01002443">
    <property type="protein sequence ID" value="VBB33481.1"/>
    <property type="molecule type" value="Genomic_DNA"/>
</dbReference>
<dbReference type="Proteomes" id="UP000276991">
    <property type="component" value="Unassembled WGS sequence"/>
</dbReference>
<gene>
    <name evidence="2" type="ORF">NAV_LOCUS8272</name>
    <name evidence="3" type="ORF">NAV_LOCUS8715</name>
</gene>
<reference evidence="3 4" key="1">
    <citation type="submission" date="2018-08" db="EMBL/GenBank/DDBJ databases">
        <authorList>
            <person name="Laetsch R D."/>
            <person name="Stevens L."/>
            <person name="Kumar S."/>
            <person name="Blaxter L. M."/>
        </authorList>
    </citation>
    <scope>NUCLEOTIDE SEQUENCE [LARGE SCALE GENOMIC DNA]</scope>
</reference>
<feature type="compositionally biased region" description="Acidic residues" evidence="1">
    <location>
        <begin position="19"/>
        <end position="34"/>
    </location>
</feature>
<sequence length="34" mass="3719">SSSTSDEDGNELKLKQWSDSDDNDDNGNDNGDDE</sequence>
<feature type="non-terminal residue" evidence="3">
    <location>
        <position position="1"/>
    </location>
</feature>